<dbReference type="Proteomes" id="UP000681720">
    <property type="component" value="Unassembled WGS sequence"/>
</dbReference>
<organism evidence="2 6">
    <name type="scientific">Rotaria magnacalcarata</name>
    <dbReference type="NCBI Taxonomy" id="392030"/>
    <lineage>
        <taxon>Eukaryota</taxon>
        <taxon>Metazoa</taxon>
        <taxon>Spiralia</taxon>
        <taxon>Gnathifera</taxon>
        <taxon>Rotifera</taxon>
        <taxon>Eurotatoria</taxon>
        <taxon>Bdelloidea</taxon>
        <taxon>Philodinida</taxon>
        <taxon>Philodinidae</taxon>
        <taxon>Rotaria</taxon>
    </lineage>
</organism>
<dbReference type="AlphaFoldDB" id="A0A8S2SCK5"/>
<comment type="caution">
    <text evidence="2">The sequence shown here is derived from an EMBL/GenBank/DDBJ whole genome shotgun (WGS) entry which is preliminary data.</text>
</comment>
<accession>A0A8S2SCK5</accession>
<sequence>MPTLENSNKRRTTRRTIQDSQN</sequence>
<dbReference type="Proteomes" id="UP000676336">
    <property type="component" value="Unassembled WGS sequence"/>
</dbReference>
<evidence type="ECO:0000313" key="5">
    <source>
        <dbReference type="EMBL" id="CAF5156322.1"/>
    </source>
</evidence>
<evidence type="ECO:0000256" key="1">
    <source>
        <dbReference type="SAM" id="MobiDB-lite"/>
    </source>
</evidence>
<evidence type="ECO:0000313" key="2">
    <source>
        <dbReference type="EMBL" id="CAF4212918.1"/>
    </source>
</evidence>
<dbReference type="EMBL" id="CAJOBH010019532">
    <property type="protein sequence ID" value="CAF4212918.1"/>
    <property type="molecule type" value="Genomic_DNA"/>
</dbReference>
<evidence type="ECO:0000313" key="4">
    <source>
        <dbReference type="EMBL" id="CAF4334828.1"/>
    </source>
</evidence>
<evidence type="ECO:0000313" key="3">
    <source>
        <dbReference type="EMBL" id="CAF4317111.1"/>
    </source>
</evidence>
<evidence type="ECO:0000313" key="6">
    <source>
        <dbReference type="Proteomes" id="UP000681967"/>
    </source>
</evidence>
<proteinExistence type="predicted"/>
<dbReference type="EMBL" id="CAJOBI010039445">
    <property type="protein sequence ID" value="CAF4317111.1"/>
    <property type="molecule type" value="Genomic_DNA"/>
</dbReference>
<feature type="region of interest" description="Disordered" evidence="1">
    <location>
        <begin position="1"/>
        <end position="22"/>
    </location>
</feature>
<gene>
    <name evidence="2" type="ORF">BYL167_LOCUS24084</name>
    <name evidence="4" type="ORF">GIL414_LOCUS27290</name>
    <name evidence="3" type="ORF">SMN809_LOCUS26786</name>
    <name evidence="5" type="ORF">SMN809_LOCUS64234</name>
</gene>
<reference evidence="2" key="1">
    <citation type="submission" date="2021-02" db="EMBL/GenBank/DDBJ databases">
        <authorList>
            <person name="Nowell W R."/>
        </authorList>
    </citation>
    <scope>NUCLEOTIDE SEQUENCE</scope>
</reference>
<protein>
    <submittedName>
        <fullName evidence="2">Uncharacterized protein</fullName>
    </submittedName>
</protein>
<feature type="non-terminal residue" evidence="2">
    <location>
        <position position="22"/>
    </location>
</feature>
<name>A0A8S2SCK5_9BILA</name>
<dbReference type="Proteomes" id="UP000681967">
    <property type="component" value="Unassembled WGS sequence"/>
</dbReference>
<dbReference type="EMBL" id="CAJOBJ010042773">
    <property type="protein sequence ID" value="CAF4334828.1"/>
    <property type="molecule type" value="Genomic_DNA"/>
</dbReference>
<dbReference type="EMBL" id="CAJOBI010288046">
    <property type="protein sequence ID" value="CAF5156322.1"/>
    <property type="molecule type" value="Genomic_DNA"/>
</dbReference>